<dbReference type="AlphaFoldDB" id="A0A7J7IN71"/>
<evidence type="ECO:0000256" key="1">
    <source>
        <dbReference type="SAM" id="MobiDB-lite"/>
    </source>
</evidence>
<dbReference type="Proteomes" id="UP000530660">
    <property type="component" value="Unassembled WGS sequence"/>
</dbReference>
<evidence type="ECO:0000313" key="3">
    <source>
        <dbReference type="EMBL" id="KAF6004478.1"/>
    </source>
</evidence>
<protein>
    <recommendedName>
        <fullName evidence="2">Cyclin C-terminal domain-containing protein</fullName>
    </recommendedName>
</protein>
<evidence type="ECO:0000313" key="4">
    <source>
        <dbReference type="Proteomes" id="UP000530660"/>
    </source>
</evidence>
<sequence>MSRRGGRRESVGEKGVTAPWGTESSAGHTLLPPTSSLTIATDPETISLRCIEKLLVREHLFAYPAEFQPPPVDSDAYHQRCTHIQRAIAFARRLYLSEEVVGLSVAYYDRIKSETPFSTVDSALDEEIIGAAALALACENCELPAALMVFLLAGQDKQRALTLWRTKQQLRAHLNWRIDAVTPFQFIRAIPKVPSHIRLLASGIVTLALCDVDLIGQLPSRIAAAAVAAAVLVFDELHEAFDGCLDAQMGSLTLERGSLGRTSPRSPAMRGIATVTSTAACPLINPQTLDMELVRRLLRTFFLRDGSGHATRVP</sequence>
<dbReference type="InterPro" id="IPR004367">
    <property type="entry name" value="Cyclin_C-dom"/>
</dbReference>
<dbReference type="InterPro" id="IPR036915">
    <property type="entry name" value="Cyclin-like_sf"/>
</dbReference>
<dbReference type="SUPFAM" id="SSF47954">
    <property type="entry name" value="Cyclin-like"/>
    <property type="match status" value="2"/>
</dbReference>
<comment type="caution">
    <text evidence="3">The sequence shown here is derived from an EMBL/GenBank/DDBJ whole genome shotgun (WGS) entry which is preliminary data.</text>
</comment>
<dbReference type="EMBL" id="VWRR01000003">
    <property type="protein sequence ID" value="KAF6004478.1"/>
    <property type="molecule type" value="Genomic_DNA"/>
</dbReference>
<reference evidence="3 4" key="1">
    <citation type="journal article" date="2020" name="J. Phycol.">
        <title>Comparative genome analysis reveals Cyanidiococcus gen. nov., a new extremophilic red algal genus sister to Cyanidioschyzon (Cyanidioschyzonaceae, Rhodophyta).</title>
        <authorList>
            <person name="Liu S.-L."/>
            <person name="Chiang Y.-R."/>
            <person name="Yoon H.S."/>
            <person name="Fu H.-Y."/>
        </authorList>
    </citation>
    <scope>NUCLEOTIDE SEQUENCE [LARGE SCALE GENOMIC DNA]</scope>
    <source>
        <strain evidence="3 4">THAL066</strain>
    </source>
</reference>
<name>A0A7J7IN71_9RHOD</name>
<feature type="region of interest" description="Disordered" evidence="1">
    <location>
        <begin position="1"/>
        <end position="29"/>
    </location>
</feature>
<dbReference type="OrthoDB" id="10467201at2759"/>
<feature type="domain" description="Cyclin C-terminal" evidence="2">
    <location>
        <begin position="181"/>
        <end position="234"/>
    </location>
</feature>
<dbReference type="Gene3D" id="1.10.472.10">
    <property type="entry name" value="Cyclin-like"/>
    <property type="match status" value="2"/>
</dbReference>
<evidence type="ECO:0000259" key="2">
    <source>
        <dbReference type="Pfam" id="PF02984"/>
    </source>
</evidence>
<proteinExistence type="predicted"/>
<organism evidence="3 4">
    <name type="scientific">Cyanidiococcus yangmingshanensis</name>
    <dbReference type="NCBI Taxonomy" id="2690220"/>
    <lineage>
        <taxon>Eukaryota</taxon>
        <taxon>Rhodophyta</taxon>
        <taxon>Bangiophyceae</taxon>
        <taxon>Cyanidiales</taxon>
        <taxon>Cyanidiaceae</taxon>
        <taxon>Cyanidiococcus</taxon>
    </lineage>
</organism>
<gene>
    <name evidence="3" type="ORF">F1559_002942</name>
</gene>
<keyword evidence="4" id="KW-1185">Reference proteome</keyword>
<dbReference type="Pfam" id="PF02984">
    <property type="entry name" value="Cyclin_C"/>
    <property type="match status" value="1"/>
</dbReference>
<accession>A0A7J7IN71</accession>